<dbReference type="GO" id="GO:0005737">
    <property type="term" value="C:cytoplasm"/>
    <property type="evidence" value="ECO:0007669"/>
    <property type="project" value="TreeGrafter"/>
</dbReference>
<sequence>MSKKLYLMRHGETLFNVLGRIQGWCDSPLTERGIAQAKTARQWLVAHHVTLTEAHCSTAERAADTLELVTDLPYTREKGLREHGFGRFEGQPEYLNPKIPYGDFFVPYGGEADQTTIDRVVATVDRLMAAAPDNAQVVMVSHAGASHSFLSQRAPAGVLTQRMPNCGIAIFDYDNGAYTFEQIVDPVAWAQQREVSHDQI</sequence>
<dbReference type="AlphaFoldDB" id="A0A0R2EZ71"/>
<feature type="binding site" evidence="1">
    <location>
        <begin position="9"/>
        <end position="16"/>
    </location>
    <ligand>
        <name>substrate</name>
    </ligand>
</feature>
<comment type="caution">
    <text evidence="2">The sequence shown here is derived from an EMBL/GenBank/DDBJ whole genome shotgun (WGS) entry which is preliminary data.</text>
</comment>
<dbReference type="Gene3D" id="3.40.50.1240">
    <property type="entry name" value="Phosphoglycerate mutase-like"/>
    <property type="match status" value="1"/>
</dbReference>
<dbReference type="SUPFAM" id="SSF53254">
    <property type="entry name" value="Phosphoglycerate mutase-like"/>
    <property type="match status" value="1"/>
</dbReference>
<protein>
    <submittedName>
        <fullName evidence="2">Putative phosphoglycerate mutase (Putative)</fullName>
    </submittedName>
</protein>
<dbReference type="InterPro" id="IPR029033">
    <property type="entry name" value="His_PPase_superfam"/>
</dbReference>
<dbReference type="InterPro" id="IPR013078">
    <property type="entry name" value="His_Pase_superF_clade-1"/>
</dbReference>
<dbReference type="Proteomes" id="UP000050865">
    <property type="component" value="Unassembled WGS sequence"/>
</dbReference>
<dbReference type="PANTHER" id="PTHR48100">
    <property type="entry name" value="BROAD-SPECIFICITY PHOSPHATASE YOR283W-RELATED"/>
    <property type="match status" value="1"/>
</dbReference>
<gene>
    <name evidence="2" type="ORF">FC75_GL002118</name>
</gene>
<dbReference type="GO" id="GO:0016791">
    <property type="term" value="F:phosphatase activity"/>
    <property type="evidence" value="ECO:0007669"/>
    <property type="project" value="TreeGrafter"/>
</dbReference>
<evidence type="ECO:0000313" key="3">
    <source>
        <dbReference type="Proteomes" id="UP000050865"/>
    </source>
</evidence>
<keyword evidence="3" id="KW-1185">Reference proteome</keyword>
<dbReference type="SMART" id="SM00855">
    <property type="entry name" value="PGAM"/>
    <property type="match status" value="1"/>
</dbReference>
<dbReference type="InterPro" id="IPR001345">
    <property type="entry name" value="PG/BPGM_mutase_AS"/>
</dbReference>
<evidence type="ECO:0000313" key="2">
    <source>
        <dbReference type="EMBL" id="KRN21657.1"/>
    </source>
</evidence>
<evidence type="ECO:0000256" key="1">
    <source>
        <dbReference type="PIRSR" id="PIRSR613078-2"/>
    </source>
</evidence>
<organism evidence="2 3">
    <name type="scientific">Lacticaseibacillus camelliae DSM 22697 = JCM 13995</name>
    <dbReference type="NCBI Taxonomy" id="1423730"/>
    <lineage>
        <taxon>Bacteria</taxon>
        <taxon>Bacillati</taxon>
        <taxon>Bacillota</taxon>
        <taxon>Bacilli</taxon>
        <taxon>Lactobacillales</taxon>
        <taxon>Lactobacillaceae</taxon>
        <taxon>Lacticaseibacillus</taxon>
    </lineage>
</organism>
<feature type="binding site" evidence="1">
    <location>
        <position position="61"/>
    </location>
    <ligand>
        <name>substrate</name>
    </ligand>
</feature>
<dbReference type="EMBL" id="AYZJ01000042">
    <property type="protein sequence ID" value="KRN21657.1"/>
    <property type="molecule type" value="Genomic_DNA"/>
</dbReference>
<accession>A0A0R2EZ71</accession>
<dbReference type="Pfam" id="PF00300">
    <property type="entry name" value="His_Phos_1"/>
    <property type="match status" value="1"/>
</dbReference>
<name>A0A0R2EZ71_9LACO</name>
<dbReference type="RefSeq" id="WP_056989607.1">
    <property type="nucleotide sequence ID" value="NZ_AYZJ01000042.1"/>
</dbReference>
<dbReference type="CDD" id="cd07067">
    <property type="entry name" value="HP_PGM_like"/>
    <property type="match status" value="1"/>
</dbReference>
<dbReference type="PROSITE" id="PS00175">
    <property type="entry name" value="PG_MUTASE"/>
    <property type="match status" value="1"/>
</dbReference>
<dbReference type="PATRIC" id="fig|1423730.4.peg.2201"/>
<dbReference type="STRING" id="1423730.FC75_GL002118"/>
<proteinExistence type="predicted"/>
<reference evidence="2 3" key="1">
    <citation type="journal article" date="2015" name="Genome Announc.">
        <title>Expanding the biotechnology potential of lactobacilli through comparative genomics of 213 strains and associated genera.</title>
        <authorList>
            <person name="Sun Z."/>
            <person name="Harris H.M."/>
            <person name="McCann A."/>
            <person name="Guo C."/>
            <person name="Argimon S."/>
            <person name="Zhang W."/>
            <person name="Yang X."/>
            <person name="Jeffery I.B."/>
            <person name="Cooney J.C."/>
            <person name="Kagawa T.F."/>
            <person name="Liu W."/>
            <person name="Song Y."/>
            <person name="Salvetti E."/>
            <person name="Wrobel A."/>
            <person name="Rasinkangas P."/>
            <person name="Parkhill J."/>
            <person name="Rea M.C."/>
            <person name="O'Sullivan O."/>
            <person name="Ritari J."/>
            <person name="Douillard F.P."/>
            <person name="Paul Ross R."/>
            <person name="Yang R."/>
            <person name="Briner A.E."/>
            <person name="Felis G.E."/>
            <person name="de Vos W.M."/>
            <person name="Barrangou R."/>
            <person name="Klaenhammer T.R."/>
            <person name="Caufield P.W."/>
            <person name="Cui Y."/>
            <person name="Zhang H."/>
            <person name="O'Toole P.W."/>
        </authorList>
    </citation>
    <scope>NUCLEOTIDE SEQUENCE [LARGE SCALE GENOMIC DNA]</scope>
    <source>
        <strain evidence="2 3">DSM 22697</strain>
    </source>
</reference>
<dbReference type="InterPro" id="IPR050275">
    <property type="entry name" value="PGM_Phosphatase"/>
</dbReference>
<dbReference type="PANTHER" id="PTHR48100:SF5">
    <property type="entry name" value="HISTIDINE PHOSPHATASE FAMILY PROTEIN"/>
    <property type="match status" value="1"/>
</dbReference>